<dbReference type="SUPFAM" id="SSF58010">
    <property type="entry name" value="Fibrinogen coiled-coil and central regions"/>
    <property type="match status" value="2"/>
</dbReference>
<feature type="region of interest" description="Disordered" evidence="8">
    <location>
        <begin position="519"/>
        <end position="549"/>
    </location>
</feature>
<dbReference type="EMBL" id="JANPWB010000001">
    <property type="protein sequence ID" value="KAJ1216331.1"/>
    <property type="molecule type" value="Genomic_DNA"/>
</dbReference>
<reference evidence="11" key="1">
    <citation type="journal article" date="2022" name="bioRxiv">
        <title>Sequencing and chromosome-scale assembly of the giantPleurodeles waltlgenome.</title>
        <authorList>
            <person name="Brown T."/>
            <person name="Elewa A."/>
            <person name="Iarovenko S."/>
            <person name="Subramanian E."/>
            <person name="Araus A.J."/>
            <person name="Petzold A."/>
            <person name="Susuki M."/>
            <person name="Suzuki K.-i.T."/>
            <person name="Hayashi T."/>
            <person name="Toyoda A."/>
            <person name="Oliveira C."/>
            <person name="Osipova E."/>
            <person name="Leigh N.D."/>
            <person name="Simon A."/>
            <person name="Yun M.H."/>
        </authorList>
    </citation>
    <scope>NUCLEOTIDE SEQUENCE</scope>
    <source>
        <strain evidence="11">20211129_DDA</strain>
        <tissue evidence="11">Liver</tissue>
    </source>
</reference>
<keyword evidence="6" id="KW-1015">Disulfide bond</keyword>
<gene>
    <name evidence="11" type="ORF">NDU88_003934</name>
</gene>
<dbReference type="InterPro" id="IPR020837">
    <property type="entry name" value="Fibrinogen_CS"/>
</dbReference>
<evidence type="ECO:0000256" key="3">
    <source>
        <dbReference type="ARBA" id="ARBA00022696"/>
    </source>
</evidence>
<evidence type="ECO:0000256" key="5">
    <source>
        <dbReference type="ARBA" id="ARBA00023084"/>
    </source>
</evidence>
<evidence type="ECO:0000256" key="9">
    <source>
        <dbReference type="SAM" id="SignalP"/>
    </source>
</evidence>
<dbReference type="GO" id="GO:0042730">
    <property type="term" value="P:fibrinolysis"/>
    <property type="evidence" value="ECO:0007669"/>
    <property type="project" value="TreeGrafter"/>
</dbReference>
<feature type="compositionally biased region" description="Polar residues" evidence="8">
    <location>
        <begin position="291"/>
        <end position="301"/>
    </location>
</feature>
<dbReference type="GO" id="GO:0005102">
    <property type="term" value="F:signaling receptor binding"/>
    <property type="evidence" value="ECO:0007669"/>
    <property type="project" value="InterPro"/>
</dbReference>
<dbReference type="Gene3D" id="4.10.530.10">
    <property type="entry name" value="Gamma-fibrinogen Carboxyl Terminal Fragment, domain 2"/>
    <property type="match status" value="1"/>
</dbReference>
<feature type="region of interest" description="Disordered" evidence="8">
    <location>
        <begin position="291"/>
        <end position="312"/>
    </location>
</feature>
<evidence type="ECO:0000256" key="8">
    <source>
        <dbReference type="SAM" id="MobiDB-lite"/>
    </source>
</evidence>
<dbReference type="GO" id="GO:0072377">
    <property type="term" value="P:blood coagulation, common pathway"/>
    <property type="evidence" value="ECO:0007669"/>
    <property type="project" value="TreeGrafter"/>
</dbReference>
<dbReference type="SUPFAM" id="SSF56496">
    <property type="entry name" value="Fibrinogen C-terminal domain-like"/>
    <property type="match status" value="1"/>
</dbReference>
<keyword evidence="5" id="KW-0094">Blood coagulation</keyword>
<keyword evidence="12" id="KW-1185">Reference proteome</keyword>
<dbReference type="SMART" id="SM01212">
    <property type="entry name" value="Fib_alpha"/>
    <property type="match status" value="2"/>
</dbReference>
<evidence type="ECO:0000259" key="10">
    <source>
        <dbReference type="PROSITE" id="PS51406"/>
    </source>
</evidence>
<organism evidence="11 12">
    <name type="scientific">Pleurodeles waltl</name>
    <name type="common">Iberian ribbed newt</name>
    <dbReference type="NCBI Taxonomy" id="8319"/>
    <lineage>
        <taxon>Eukaryota</taxon>
        <taxon>Metazoa</taxon>
        <taxon>Chordata</taxon>
        <taxon>Craniata</taxon>
        <taxon>Vertebrata</taxon>
        <taxon>Euteleostomi</taxon>
        <taxon>Amphibia</taxon>
        <taxon>Batrachia</taxon>
        <taxon>Caudata</taxon>
        <taxon>Salamandroidea</taxon>
        <taxon>Salamandridae</taxon>
        <taxon>Pleurodelinae</taxon>
        <taxon>Pleurodeles</taxon>
    </lineage>
</organism>
<dbReference type="PANTHER" id="PTHR47221:SF3">
    <property type="entry name" value="FIBRINOGEN ALPHA CHAIN"/>
    <property type="match status" value="1"/>
</dbReference>
<dbReference type="SMART" id="SM00186">
    <property type="entry name" value="FBG"/>
    <property type="match status" value="1"/>
</dbReference>
<dbReference type="PROSITE" id="PS51406">
    <property type="entry name" value="FIBRINOGEN_C_2"/>
    <property type="match status" value="1"/>
</dbReference>
<dbReference type="PANTHER" id="PTHR47221">
    <property type="entry name" value="FIBRINOGEN ALPHA CHAIN"/>
    <property type="match status" value="1"/>
</dbReference>
<feature type="compositionally biased region" description="Low complexity" evidence="8">
    <location>
        <begin position="467"/>
        <end position="496"/>
    </location>
</feature>
<dbReference type="InterPro" id="IPR037579">
    <property type="entry name" value="FIB_ANG-like"/>
</dbReference>
<dbReference type="Pfam" id="PF08702">
    <property type="entry name" value="Fib_alpha"/>
    <property type="match status" value="2"/>
</dbReference>
<keyword evidence="2" id="KW-0964">Secreted</keyword>
<dbReference type="GO" id="GO:0034116">
    <property type="term" value="P:positive regulation of heterotypic cell-cell adhesion"/>
    <property type="evidence" value="ECO:0007669"/>
    <property type="project" value="TreeGrafter"/>
</dbReference>
<evidence type="ECO:0000313" key="11">
    <source>
        <dbReference type="EMBL" id="KAJ1216331.1"/>
    </source>
</evidence>
<dbReference type="GO" id="GO:0030674">
    <property type="term" value="F:protein-macromolecule adaptor activity"/>
    <property type="evidence" value="ECO:0007669"/>
    <property type="project" value="TreeGrafter"/>
</dbReference>
<evidence type="ECO:0000256" key="7">
    <source>
        <dbReference type="ARBA" id="ARBA00025974"/>
    </source>
</evidence>
<dbReference type="NCBIfam" id="NF040941">
    <property type="entry name" value="GGGWT_bact"/>
    <property type="match status" value="1"/>
</dbReference>
<evidence type="ECO:0000256" key="4">
    <source>
        <dbReference type="ARBA" id="ARBA00023054"/>
    </source>
</evidence>
<protein>
    <recommendedName>
        <fullName evidence="10">Fibrinogen C-terminal domain-containing protein</fullName>
    </recommendedName>
</protein>
<comment type="caution">
    <text evidence="11">The sequence shown here is derived from an EMBL/GenBank/DDBJ whole genome shotgun (WGS) entry which is preliminary data.</text>
</comment>
<feature type="chain" id="PRO_5043978479" description="Fibrinogen C-terminal domain-containing protein" evidence="9">
    <location>
        <begin position="20"/>
        <end position="978"/>
    </location>
</feature>
<feature type="signal peptide" evidence="9">
    <location>
        <begin position="1"/>
        <end position="19"/>
    </location>
</feature>
<dbReference type="GO" id="GO:0005577">
    <property type="term" value="C:fibrinogen complex"/>
    <property type="evidence" value="ECO:0007669"/>
    <property type="project" value="InterPro"/>
</dbReference>
<keyword evidence="9" id="KW-0732">Signal</keyword>
<dbReference type="Pfam" id="PF00147">
    <property type="entry name" value="Fibrinogen_C"/>
    <property type="match status" value="1"/>
</dbReference>
<dbReference type="Gene3D" id="3.90.215.10">
    <property type="entry name" value="Gamma Fibrinogen, chain A, domain 1"/>
    <property type="match status" value="1"/>
</dbReference>
<comment type="subcellular location">
    <subcellularLocation>
        <location evidence="1">Secreted</location>
    </subcellularLocation>
</comment>
<dbReference type="Gene3D" id="1.20.5.50">
    <property type="match status" value="2"/>
</dbReference>
<dbReference type="AlphaFoldDB" id="A0AAV7WUE7"/>
<feature type="compositionally biased region" description="Low complexity" evidence="8">
    <location>
        <begin position="529"/>
        <end position="541"/>
    </location>
</feature>
<evidence type="ECO:0000313" key="12">
    <source>
        <dbReference type="Proteomes" id="UP001066276"/>
    </source>
</evidence>
<comment type="subunit">
    <text evidence="7">Heterohexamer; disulfide linked. Contains 2 sets of 3 non-identical chains (alpha, beta and gamma). The 2 heterotrimers are in head to head conformation with the N-termini in a small central domain.</text>
</comment>
<dbReference type="InterPro" id="IPR012290">
    <property type="entry name" value="Fibrinogen_a/b/g_coil_dom"/>
</dbReference>
<dbReference type="InterPro" id="IPR002181">
    <property type="entry name" value="Fibrinogen_a/b/g_C_dom"/>
</dbReference>
<accession>A0AAV7WUE7</accession>
<dbReference type="GO" id="GO:0051258">
    <property type="term" value="P:protein polymerization"/>
    <property type="evidence" value="ECO:0007669"/>
    <property type="project" value="InterPro"/>
</dbReference>
<dbReference type="InterPro" id="IPR014716">
    <property type="entry name" value="Fibrinogen_a/b/g_C_1"/>
</dbReference>
<keyword evidence="4" id="KW-0175">Coiled coil</keyword>
<feature type="region of interest" description="Disordered" evidence="8">
    <location>
        <begin position="333"/>
        <end position="381"/>
    </location>
</feature>
<feature type="region of interest" description="Disordered" evidence="8">
    <location>
        <begin position="467"/>
        <end position="497"/>
    </location>
</feature>
<dbReference type="CDD" id="cd00087">
    <property type="entry name" value="FReD"/>
    <property type="match status" value="1"/>
</dbReference>
<dbReference type="PROSITE" id="PS00514">
    <property type="entry name" value="FIBRINOGEN_C_1"/>
    <property type="match status" value="1"/>
</dbReference>
<name>A0AAV7WUE7_PLEWA</name>
<feature type="region of interest" description="Disordered" evidence="8">
    <location>
        <begin position="958"/>
        <end position="978"/>
    </location>
</feature>
<evidence type="ECO:0000256" key="6">
    <source>
        <dbReference type="ARBA" id="ARBA00023157"/>
    </source>
</evidence>
<sequence>MLRVTAICVLLCLTGTVWSEEGGTTFDEAGATGRGPRVVDHGAQSQCKQEKSWGICADEDWGSKCPSGCRMQGLADQKDKEFGKRMDAVRKALVDNQNTYKSADLTTKETYNLIKENLVAGQSGEGLYNQVSEDLRRRISVLKIKVVNQLNTIKSLENSIRQQVQSMKRLEVDIDIKIRACKGSCSKGVVYNVDTSSYENMQKQLLQSSTIHLQPDTNEVPMLKMRLLKDDKPTHFKALTWDKFGDGQYNMFSDIEQRQMVIEKRQEVIGTGVGTVPLGSGPAPDKTTIIHTGSKDVSSGKNIEATGGGSKSTTIVTREGRVIQCTKTITKKTVYGPDGPREEITESITGGQGDECSKLSSSGGDGKGFVLTGGDKSTTSTVTTQGRVISCTKTISKKIVHGPGGPTEVVTESFSGGEGDECSKLGSLGIGEKGVGGGTVNVKVTSGNGFTDLSSFPSLDEFFQSGTGTKVQTGSSKSSGSSSSHTKDGSSSTSTKVIHSTHDVFSDLGEDETDDFSNLHLGVPSFPDSSSSHTKTVVVSSGDTKEGSPFEVKMMKSAPVFEDLGPIQHDESGEDNPDLQARSVKKEAVNLQGDYVGTDCADIQQKHSSGAKSGKFTIRPEGSTKVLSVYCDQDTNLGGWLLVQQRKDGSINFNRTWQDYKEGFSNVDGNGSGECWLGNEYLHLLTQRDTILRVELEDWSGAEAYAEYTVQVGPESEGYALKVSHYDGTAGDPLIEGSPEDSEYTSHANMKFSTLDRDNDRWEESCAEMYGGGWWYNNCQAANLNGIYYVGGQYDPRNNVPYEIENGVVVECPSGCRLQGQISKMKREISSRLERAEKSWMASNTSYKHVLSLTKATYQTIGDNLISYQDIHKRYINVAAELQKRLTLLRQSVEGQLIKIGDLHMLLEQQIAVMLQIEVDIGIKIRSCRGSCKKNLVYNISKDNYSVWKKNLSGVKTRSNHFPSDHDGHDNSKECHIY</sequence>
<dbReference type="InterPro" id="IPR036056">
    <property type="entry name" value="Fibrinogen-like_C"/>
</dbReference>
<dbReference type="GO" id="GO:0070527">
    <property type="term" value="P:platelet aggregation"/>
    <property type="evidence" value="ECO:0007669"/>
    <property type="project" value="TreeGrafter"/>
</dbReference>
<evidence type="ECO:0000256" key="1">
    <source>
        <dbReference type="ARBA" id="ARBA00004613"/>
    </source>
</evidence>
<feature type="domain" description="Fibrinogen C-terminal" evidence="10">
    <location>
        <begin position="591"/>
        <end position="809"/>
    </location>
</feature>
<dbReference type="GO" id="GO:0005201">
    <property type="term" value="F:extracellular matrix structural constituent"/>
    <property type="evidence" value="ECO:0007669"/>
    <property type="project" value="TreeGrafter"/>
</dbReference>
<evidence type="ECO:0000256" key="2">
    <source>
        <dbReference type="ARBA" id="ARBA00022525"/>
    </source>
</evidence>
<dbReference type="Proteomes" id="UP001066276">
    <property type="component" value="Chromosome 1_1"/>
</dbReference>
<keyword evidence="3" id="KW-0356">Hemostasis</keyword>
<proteinExistence type="predicted"/>
<feature type="compositionally biased region" description="Basic and acidic residues" evidence="8">
    <location>
        <begin position="963"/>
        <end position="978"/>
    </location>
</feature>